<evidence type="ECO:0000313" key="4">
    <source>
        <dbReference type="Proteomes" id="UP001642409"/>
    </source>
</evidence>
<sequence length="168" mass="19482">MIDKDDFDRCRGAPAGKQVFRKSVSGGLNKRKFNFRSEELPRVLIFSHLIVIFPFLLFFFFPCSLAGEAARGIWQWFYLLQDCFSKPGNAIIRQPVGRHGQVGEQLVRWRLTRIPRFEGSLITLVWMVGDQYCGAEKVFRRLISSAAEWFAFVRIRVKRASRSFQGVD</sequence>
<organism evidence="2">
    <name type="scientific">Hexamita inflata</name>
    <dbReference type="NCBI Taxonomy" id="28002"/>
    <lineage>
        <taxon>Eukaryota</taxon>
        <taxon>Metamonada</taxon>
        <taxon>Diplomonadida</taxon>
        <taxon>Hexamitidae</taxon>
        <taxon>Hexamitinae</taxon>
        <taxon>Hexamita</taxon>
    </lineage>
</organism>
<evidence type="ECO:0000313" key="2">
    <source>
        <dbReference type="EMBL" id="CAI9933791.1"/>
    </source>
</evidence>
<keyword evidence="1" id="KW-0472">Membrane</keyword>
<dbReference type="AlphaFoldDB" id="A0AA86TZ16"/>
<dbReference type="Proteomes" id="UP001642409">
    <property type="component" value="Unassembled WGS sequence"/>
</dbReference>
<keyword evidence="4" id="KW-1185">Reference proteome</keyword>
<protein>
    <submittedName>
        <fullName evidence="3">Hypothetical_protein</fullName>
    </submittedName>
</protein>
<reference evidence="2" key="1">
    <citation type="submission" date="2023-06" db="EMBL/GenBank/DDBJ databases">
        <authorList>
            <person name="Kurt Z."/>
        </authorList>
    </citation>
    <scope>NUCLEOTIDE SEQUENCE</scope>
</reference>
<reference evidence="3 4" key="2">
    <citation type="submission" date="2024-07" db="EMBL/GenBank/DDBJ databases">
        <authorList>
            <person name="Akdeniz Z."/>
        </authorList>
    </citation>
    <scope>NUCLEOTIDE SEQUENCE [LARGE SCALE GENOMIC DNA]</scope>
</reference>
<evidence type="ECO:0000313" key="3">
    <source>
        <dbReference type="EMBL" id="CAL6104289.1"/>
    </source>
</evidence>
<accession>A0AA86TZ16</accession>
<comment type="caution">
    <text evidence="2">The sequence shown here is derived from an EMBL/GenBank/DDBJ whole genome shotgun (WGS) entry which is preliminary data.</text>
</comment>
<keyword evidence="1" id="KW-0812">Transmembrane</keyword>
<name>A0AA86TZ16_9EUKA</name>
<evidence type="ECO:0000256" key="1">
    <source>
        <dbReference type="SAM" id="Phobius"/>
    </source>
</evidence>
<dbReference type="EMBL" id="CATOUU010000549">
    <property type="protein sequence ID" value="CAI9933791.1"/>
    <property type="molecule type" value="Genomic_DNA"/>
</dbReference>
<keyword evidence="1" id="KW-1133">Transmembrane helix</keyword>
<gene>
    <name evidence="2" type="ORF">HINF_LOCUS21436</name>
    <name evidence="3" type="ORF">HINF_LOCUS72711</name>
</gene>
<dbReference type="EMBL" id="CAXDID020000581">
    <property type="protein sequence ID" value="CAL6104289.1"/>
    <property type="molecule type" value="Genomic_DNA"/>
</dbReference>
<feature type="transmembrane region" description="Helical" evidence="1">
    <location>
        <begin position="40"/>
        <end position="61"/>
    </location>
</feature>
<proteinExistence type="predicted"/>